<dbReference type="AlphaFoldDB" id="A0A1D1VW77"/>
<evidence type="ECO:0000313" key="1">
    <source>
        <dbReference type="EMBL" id="GAV02869.1"/>
    </source>
</evidence>
<name>A0A1D1VW77_RAMVA</name>
<accession>A0A1D1VW77</accession>
<protein>
    <submittedName>
        <fullName evidence="1">Uncharacterized protein</fullName>
    </submittedName>
</protein>
<organism evidence="1 2">
    <name type="scientific">Ramazzottius varieornatus</name>
    <name type="common">Water bear</name>
    <name type="synonym">Tardigrade</name>
    <dbReference type="NCBI Taxonomy" id="947166"/>
    <lineage>
        <taxon>Eukaryota</taxon>
        <taxon>Metazoa</taxon>
        <taxon>Ecdysozoa</taxon>
        <taxon>Tardigrada</taxon>
        <taxon>Eutardigrada</taxon>
        <taxon>Parachela</taxon>
        <taxon>Hypsibioidea</taxon>
        <taxon>Ramazzottiidae</taxon>
        <taxon>Ramazzottius</taxon>
    </lineage>
</organism>
<gene>
    <name evidence="1" type="primary">RvY_13381-1</name>
    <name evidence="1" type="synonym">RvY_13381.1</name>
    <name evidence="1" type="ORF">RvY_13381</name>
</gene>
<dbReference type="Proteomes" id="UP000186922">
    <property type="component" value="Unassembled WGS sequence"/>
</dbReference>
<sequence>MLFVWNASKYFDEIDRINPRYRHPILALSTEQIHFDPVCCSTIQKRKALLIVRTELPQDRHHSSFMAQKTQRLKPKATCNDNCFATSGEEEMRWLTSLHRLK</sequence>
<keyword evidence="2" id="KW-1185">Reference proteome</keyword>
<comment type="caution">
    <text evidence="1">The sequence shown here is derived from an EMBL/GenBank/DDBJ whole genome shotgun (WGS) entry which is preliminary data.</text>
</comment>
<reference evidence="1 2" key="1">
    <citation type="journal article" date="2016" name="Nat. Commun.">
        <title>Extremotolerant tardigrade genome and improved radiotolerance of human cultured cells by tardigrade-unique protein.</title>
        <authorList>
            <person name="Hashimoto T."/>
            <person name="Horikawa D.D."/>
            <person name="Saito Y."/>
            <person name="Kuwahara H."/>
            <person name="Kozuka-Hata H."/>
            <person name="Shin-I T."/>
            <person name="Minakuchi Y."/>
            <person name="Ohishi K."/>
            <person name="Motoyama A."/>
            <person name="Aizu T."/>
            <person name="Enomoto A."/>
            <person name="Kondo K."/>
            <person name="Tanaka S."/>
            <person name="Hara Y."/>
            <person name="Koshikawa S."/>
            <person name="Sagara H."/>
            <person name="Miura T."/>
            <person name="Yokobori S."/>
            <person name="Miyagawa K."/>
            <person name="Suzuki Y."/>
            <person name="Kubo T."/>
            <person name="Oyama M."/>
            <person name="Kohara Y."/>
            <person name="Fujiyama A."/>
            <person name="Arakawa K."/>
            <person name="Katayama T."/>
            <person name="Toyoda A."/>
            <person name="Kunieda T."/>
        </authorList>
    </citation>
    <scope>NUCLEOTIDE SEQUENCE [LARGE SCALE GENOMIC DNA]</scope>
    <source>
        <strain evidence="1 2">YOKOZUNA-1</strain>
    </source>
</reference>
<dbReference type="EMBL" id="BDGG01000008">
    <property type="protein sequence ID" value="GAV02869.1"/>
    <property type="molecule type" value="Genomic_DNA"/>
</dbReference>
<evidence type="ECO:0000313" key="2">
    <source>
        <dbReference type="Proteomes" id="UP000186922"/>
    </source>
</evidence>
<proteinExistence type="predicted"/>